<proteinExistence type="predicted"/>
<keyword evidence="5" id="KW-0472">Membrane</keyword>
<dbReference type="CDD" id="cd00063">
    <property type="entry name" value="FN3"/>
    <property type="match status" value="1"/>
</dbReference>
<keyword evidence="2" id="KW-0812">Transmembrane</keyword>
<keyword evidence="4" id="KW-1133">Transmembrane helix</keyword>
<evidence type="ECO:0000256" key="7">
    <source>
        <dbReference type="ARBA" id="ARBA00023170"/>
    </source>
</evidence>
<evidence type="ECO:0000256" key="8">
    <source>
        <dbReference type="ARBA" id="ARBA00023180"/>
    </source>
</evidence>
<evidence type="ECO:0000313" key="10">
    <source>
        <dbReference type="EMBL" id="KAJ3603805.1"/>
    </source>
</evidence>
<comment type="caution">
    <text evidence="10">The sequence shown here is derived from an EMBL/GenBank/DDBJ whole genome shotgun (WGS) entry which is preliminary data.</text>
</comment>
<dbReference type="InterPro" id="IPR013783">
    <property type="entry name" value="Ig-like_fold"/>
</dbReference>
<dbReference type="GO" id="GO:0004896">
    <property type="term" value="F:cytokine receptor activity"/>
    <property type="evidence" value="ECO:0007669"/>
    <property type="project" value="TreeGrafter"/>
</dbReference>
<dbReference type="InterPro" id="IPR036116">
    <property type="entry name" value="FN3_sf"/>
</dbReference>
<dbReference type="AlphaFoldDB" id="A0A9Q0IMM4"/>
<dbReference type="PANTHER" id="PTHR23037:SF35">
    <property type="entry name" value="FIBRONECTIN TYPE-III DOMAIN-CONTAINING PROTEIN"/>
    <property type="match status" value="1"/>
</dbReference>
<gene>
    <name evidence="10" type="ORF">NHX12_028546</name>
</gene>
<comment type="subcellular location">
    <subcellularLocation>
        <location evidence="1">Membrane</location>
        <topology evidence="1">Single-pass type I membrane protein</topology>
    </subcellularLocation>
</comment>
<evidence type="ECO:0000256" key="2">
    <source>
        <dbReference type="ARBA" id="ARBA00022692"/>
    </source>
</evidence>
<dbReference type="Gene3D" id="2.60.40.10">
    <property type="entry name" value="Immunoglobulins"/>
    <property type="match status" value="1"/>
</dbReference>
<feature type="domain" description="Fibronectin type-III" evidence="9">
    <location>
        <begin position="139"/>
        <end position="229"/>
    </location>
</feature>
<evidence type="ECO:0000256" key="1">
    <source>
        <dbReference type="ARBA" id="ARBA00004479"/>
    </source>
</evidence>
<dbReference type="InterPro" id="IPR003961">
    <property type="entry name" value="FN3_dom"/>
</dbReference>
<reference evidence="10" key="1">
    <citation type="submission" date="2022-07" db="EMBL/GenBank/DDBJ databases">
        <title>Chromosome-level genome of Muraenolepis orangiensis.</title>
        <authorList>
            <person name="Kim J."/>
        </authorList>
    </citation>
    <scope>NUCLEOTIDE SEQUENCE</scope>
    <source>
        <strain evidence="10">KU_S4_2022</strain>
        <tissue evidence="10">Muscle</tissue>
    </source>
</reference>
<keyword evidence="3" id="KW-0732">Signal</keyword>
<organism evidence="10 11">
    <name type="scientific">Muraenolepis orangiensis</name>
    <name type="common">Patagonian moray cod</name>
    <dbReference type="NCBI Taxonomy" id="630683"/>
    <lineage>
        <taxon>Eukaryota</taxon>
        <taxon>Metazoa</taxon>
        <taxon>Chordata</taxon>
        <taxon>Craniata</taxon>
        <taxon>Vertebrata</taxon>
        <taxon>Euteleostomi</taxon>
        <taxon>Actinopterygii</taxon>
        <taxon>Neopterygii</taxon>
        <taxon>Teleostei</taxon>
        <taxon>Neoteleostei</taxon>
        <taxon>Acanthomorphata</taxon>
        <taxon>Zeiogadaria</taxon>
        <taxon>Gadariae</taxon>
        <taxon>Gadiformes</taxon>
        <taxon>Muraenolepidoidei</taxon>
        <taxon>Muraenolepididae</taxon>
        <taxon>Muraenolepis</taxon>
    </lineage>
</organism>
<keyword evidence="6" id="KW-1015">Disulfide bond</keyword>
<dbReference type="GO" id="GO:0009897">
    <property type="term" value="C:external side of plasma membrane"/>
    <property type="evidence" value="ECO:0007669"/>
    <property type="project" value="TreeGrafter"/>
</dbReference>
<dbReference type="OrthoDB" id="9828391at2759"/>
<dbReference type="Pfam" id="PF00041">
    <property type="entry name" value="fn3"/>
    <property type="match status" value="1"/>
</dbReference>
<evidence type="ECO:0000256" key="4">
    <source>
        <dbReference type="ARBA" id="ARBA00022989"/>
    </source>
</evidence>
<evidence type="ECO:0000259" key="9">
    <source>
        <dbReference type="PROSITE" id="PS50853"/>
    </source>
</evidence>
<dbReference type="SMART" id="SM00060">
    <property type="entry name" value="FN3"/>
    <property type="match status" value="2"/>
</dbReference>
<evidence type="ECO:0000256" key="3">
    <source>
        <dbReference type="ARBA" id="ARBA00022729"/>
    </source>
</evidence>
<keyword evidence="7" id="KW-0675">Receptor</keyword>
<accession>A0A9Q0IMM4</accession>
<keyword evidence="11" id="KW-1185">Reference proteome</keyword>
<evidence type="ECO:0000256" key="6">
    <source>
        <dbReference type="ARBA" id="ARBA00023157"/>
    </source>
</evidence>
<dbReference type="EMBL" id="JANIIK010000044">
    <property type="protein sequence ID" value="KAJ3603805.1"/>
    <property type="molecule type" value="Genomic_DNA"/>
</dbReference>
<evidence type="ECO:0000313" key="11">
    <source>
        <dbReference type="Proteomes" id="UP001148018"/>
    </source>
</evidence>
<dbReference type="SUPFAM" id="SSF49265">
    <property type="entry name" value="Fibronectin type III"/>
    <property type="match status" value="1"/>
</dbReference>
<dbReference type="PANTHER" id="PTHR23037">
    <property type="entry name" value="CYTOKINE RECEPTOR"/>
    <property type="match status" value="1"/>
</dbReference>
<evidence type="ECO:0000256" key="5">
    <source>
        <dbReference type="ARBA" id="ARBA00023136"/>
    </source>
</evidence>
<protein>
    <recommendedName>
        <fullName evidence="9">Fibronectin type-III domain-containing protein</fullName>
    </recommendedName>
</protein>
<name>A0A9Q0IMM4_9TELE</name>
<keyword evidence="8" id="KW-0325">Glycoprotein</keyword>
<dbReference type="PROSITE" id="PS50853">
    <property type="entry name" value="FN3"/>
    <property type="match status" value="1"/>
</dbReference>
<sequence length="431" mass="47631">MEFVIILGVICLEIGSHHSHELTVRGQDLQRCDGDRRVCVTDKEHCHHLPDSRSQVNLTCFFQAGDRLAGQVSCAWSPVSPGSSLVFTSSVEPTTCTGILWYGGRVNVSVRVQDRRGGVVRWSDPHDLNLALIFKGARPVVDLVLSNSSSESLLVTWTPRNQGVCRVRYAAETGPTTTQEVEVKQDQQVCYTLRELLPSTLYVATVACRPDPGFWSSWSAEVKGCTLERALSTAPDVCYHLERRWQTPGRGAPPPLLLRLMWTELDVHQAGVQGYQVSYCTSATDDLQRTRTTLVNVSRPPALLEVEDEYCRVNVTAFNSLGFVLPSLKHLWAFSLLPDHMGFLVQWEVDTLGLPANQEASSPPLPGSQFAVEWRRKGTDFASNWTRVDNTSATIQGELDPEQIYIISVHLVVALLCGPALSLPASLKHGG</sequence>
<dbReference type="Proteomes" id="UP001148018">
    <property type="component" value="Unassembled WGS sequence"/>
</dbReference>